<dbReference type="InterPro" id="IPR014776">
    <property type="entry name" value="4pyrrole_Mease_sub2"/>
</dbReference>
<keyword evidence="5" id="KW-0949">S-adenosyl-L-methionine</keyword>
<dbReference type="GO" id="GO:0009236">
    <property type="term" value="P:cobalamin biosynthetic process"/>
    <property type="evidence" value="ECO:0007669"/>
    <property type="project" value="UniProtKB-UniPathway"/>
</dbReference>
<organism evidence="7 8">
    <name type="scientific">Deferribacter autotrophicus</name>
    <dbReference type="NCBI Taxonomy" id="500465"/>
    <lineage>
        <taxon>Bacteria</taxon>
        <taxon>Pseudomonadati</taxon>
        <taxon>Deferribacterota</taxon>
        <taxon>Deferribacteres</taxon>
        <taxon>Deferribacterales</taxon>
        <taxon>Deferribacteraceae</taxon>
        <taxon>Deferribacter</taxon>
    </lineage>
</organism>
<dbReference type="Gene3D" id="3.30.950.10">
    <property type="entry name" value="Methyltransferase, Cobalt-precorrin-4 Transmethylase, Domain 2"/>
    <property type="match status" value="1"/>
</dbReference>
<dbReference type="OrthoDB" id="9780707at2"/>
<dbReference type="Pfam" id="PF00590">
    <property type="entry name" value="TP_methylase"/>
    <property type="match status" value="1"/>
</dbReference>
<dbReference type="GO" id="GO:0008276">
    <property type="term" value="F:protein methyltransferase activity"/>
    <property type="evidence" value="ECO:0007669"/>
    <property type="project" value="InterPro"/>
</dbReference>
<proteinExistence type="predicted"/>
<dbReference type="InterPro" id="IPR050714">
    <property type="entry name" value="Cobalamin_biosynth_MTase"/>
</dbReference>
<protein>
    <submittedName>
        <fullName evidence="7">Precorrin-6y C5,15-methyltransferase (Decarboxylating) subunit CbiE</fullName>
    </submittedName>
</protein>
<gene>
    <name evidence="7" type="primary">cbiE</name>
    <name evidence="7" type="ORF">FHQ18_08890</name>
</gene>
<dbReference type="Proteomes" id="UP000322876">
    <property type="component" value="Unassembled WGS sequence"/>
</dbReference>
<keyword evidence="8" id="KW-1185">Reference proteome</keyword>
<dbReference type="CDD" id="cd11644">
    <property type="entry name" value="Precorrin-6Y-MT"/>
    <property type="match status" value="1"/>
</dbReference>
<dbReference type="Gene3D" id="3.40.1010.10">
    <property type="entry name" value="Cobalt-precorrin-4 Transmethylase, Domain 1"/>
    <property type="match status" value="1"/>
</dbReference>
<dbReference type="SUPFAM" id="SSF53790">
    <property type="entry name" value="Tetrapyrrole methylase"/>
    <property type="match status" value="1"/>
</dbReference>
<evidence type="ECO:0000259" key="6">
    <source>
        <dbReference type="Pfam" id="PF00590"/>
    </source>
</evidence>
<dbReference type="InterPro" id="IPR035996">
    <property type="entry name" value="4pyrrol_Methylase_sf"/>
</dbReference>
<name>A0A5A8F336_9BACT</name>
<dbReference type="EMBL" id="VFJB01000006">
    <property type="protein sequence ID" value="KAA0257884.1"/>
    <property type="molecule type" value="Genomic_DNA"/>
</dbReference>
<evidence type="ECO:0000256" key="3">
    <source>
        <dbReference type="ARBA" id="ARBA00022603"/>
    </source>
</evidence>
<evidence type="ECO:0000313" key="7">
    <source>
        <dbReference type="EMBL" id="KAA0257884.1"/>
    </source>
</evidence>
<accession>A0A5A8F336</accession>
<dbReference type="AlphaFoldDB" id="A0A5A8F336"/>
<sequence>MKKNIYIISAGCGDKEYLTLKAVRIVEKMDYLIGPERFKDFFPQKKYIVTKRVVEDTVKIIENDVENLVGVVVSGDAGFFSLAKILYKKFSGRIAEVVPGISSMQAAMARLCKSYENVEFFSIHGRDNDTWELLKEKISFCLNFNHNLYILCDNSNSALEILKKNIYLIDKFRVFVVNDVGMDTEKIVEVDSLERIKQESLNLHALYLEVK</sequence>
<dbReference type="PANTHER" id="PTHR43182">
    <property type="entry name" value="COBALT-PRECORRIN-6B C(15)-METHYLTRANSFERASE (DECARBOXYLATING)"/>
    <property type="match status" value="1"/>
</dbReference>
<dbReference type="InterPro" id="IPR012818">
    <property type="entry name" value="CbiE"/>
</dbReference>
<evidence type="ECO:0000256" key="5">
    <source>
        <dbReference type="ARBA" id="ARBA00022691"/>
    </source>
</evidence>
<keyword evidence="2" id="KW-0169">Cobalamin biosynthesis</keyword>
<comment type="pathway">
    <text evidence="1">Cofactor biosynthesis; adenosylcobalamin biosynthesis.</text>
</comment>
<keyword evidence="4 7" id="KW-0808">Transferase</keyword>
<dbReference type="PANTHER" id="PTHR43182:SF1">
    <property type="entry name" value="COBALT-PRECORRIN-7 C(5)-METHYLTRANSFERASE"/>
    <property type="match status" value="1"/>
</dbReference>
<dbReference type="InterPro" id="IPR014777">
    <property type="entry name" value="4pyrrole_Mease_sub1"/>
</dbReference>
<dbReference type="InterPro" id="IPR000878">
    <property type="entry name" value="4pyrrol_Mease"/>
</dbReference>
<feature type="domain" description="Tetrapyrrole methylase" evidence="6">
    <location>
        <begin position="5"/>
        <end position="190"/>
    </location>
</feature>
<dbReference type="NCBIfam" id="TIGR02467">
    <property type="entry name" value="CbiE"/>
    <property type="match status" value="1"/>
</dbReference>
<comment type="caution">
    <text evidence="7">The sequence shown here is derived from an EMBL/GenBank/DDBJ whole genome shotgun (WGS) entry which is preliminary data.</text>
</comment>
<dbReference type="GO" id="GO:0032259">
    <property type="term" value="P:methylation"/>
    <property type="evidence" value="ECO:0007669"/>
    <property type="project" value="UniProtKB-KW"/>
</dbReference>
<reference evidence="7 8" key="1">
    <citation type="submission" date="2019-06" db="EMBL/GenBank/DDBJ databases">
        <title>Genomic insights into carbon and energy metabolism of Deferribacter autotrophicus revealed new metabolic traits in the phylum Deferribacteres.</title>
        <authorList>
            <person name="Slobodkin A.I."/>
            <person name="Slobodkina G.B."/>
            <person name="Allioux M."/>
            <person name="Alain K."/>
            <person name="Jebbar M."/>
            <person name="Shadrin V."/>
            <person name="Kublanov I.V."/>
            <person name="Toshchakov S.V."/>
            <person name="Bonch-Osmolovskaya E.A."/>
        </authorList>
    </citation>
    <scope>NUCLEOTIDE SEQUENCE [LARGE SCALE GENOMIC DNA]</scope>
    <source>
        <strain evidence="7 8">SL50</strain>
    </source>
</reference>
<evidence type="ECO:0000256" key="1">
    <source>
        <dbReference type="ARBA" id="ARBA00004953"/>
    </source>
</evidence>
<evidence type="ECO:0000256" key="2">
    <source>
        <dbReference type="ARBA" id="ARBA00022573"/>
    </source>
</evidence>
<evidence type="ECO:0000256" key="4">
    <source>
        <dbReference type="ARBA" id="ARBA00022679"/>
    </source>
</evidence>
<dbReference type="UniPathway" id="UPA00148"/>
<evidence type="ECO:0000313" key="8">
    <source>
        <dbReference type="Proteomes" id="UP000322876"/>
    </source>
</evidence>
<keyword evidence="3 7" id="KW-0489">Methyltransferase</keyword>